<dbReference type="Proteomes" id="UP000298664">
    <property type="component" value="Chromosome Circular"/>
</dbReference>
<evidence type="ECO:0000256" key="2">
    <source>
        <dbReference type="SAM" id="Phobius"/>
    </source>
</evidence>
<keyword evidence="2" id="KW-1133">Transmembrane helix</keyword>
<evidence type="ECO:0000256" key="1">
    <source>
        <dbReference type="SAM" id="Coils"/>
    </source>
</evidence>
<accession>A0AAF0H9Y9</accession>
<feature type="transmembrane region" description="Helical" evidence="2">
    <location>
        <begin position="262"/>
        <end position="283"/>
    </location>
</feature>
<reference evidence="3" key="1">
    <citation type="submission" date="2023-05" db="EMBL/GenBank/DDBJ databases">
        <title>Complete genome sequence of Agrobacterium larrymoorei CFBP5477.</title>
        <authorList>
            <person name="Yen H.-C."/>
            <person name="Chou L."/>
            <person name="Lin Y.-C."/>
            <person name="Lai E.-M."/>
            <person name="Kuo C.-H."/>
        </authorList>
    </citation>
    <scope>NUCLEOTIDE SEQUENCE</scope>
    <source>
        <strain evidence="3">CFBP5477</strain>
    </source>
</reference>
<proteinExistence type="predicted"/>
<dbReference type="EMBL" id="CP124733">
    <property type="protein sequence ID" value="WHA40569.1"/>
    <property type="molecule type" value="Genomic_DNA"/>
</dbReference>
<feature type="transmembrane region" description="Helical" evidence="2">
    <location>
        <begin position="303"/>
        <end position="324"/>
    </location>
</feature>
<sequence length="457" mass="49444">MATVSDIADSVANLKSRLSSTLVSRGWGEQVPLNNIQGYLPSYSIAHIGDYVDYTEARIRSLTSEDLKNTDVSQFVAKIPELCAAINIQQLANDPTTTINGLMTTLSMIHSRLPSVNVRPIKIDWESVKDKSTLPKDLLQRLRAVESRLTSLEPRAGEIDRKITDIEAAHEAAEQLPQDLAELSEKRSQVNGIVAESESLFEGAKKVSEKIEEVSSSAIAARERMAAAEEQAEKLIERSEQALRGSTGVGLAKAFENRQQKLSLAGTTWVAGLVVALLAALGIGAYRISALQSVLNNESPANIVWMNVILTVFGIGGPVWFAWLSTKQISVSFRLAEDYAFKAAISKAYEGYRSEAISIDPDLQKRLFASALDRFEESPIRLMEKETHSSPLQELLANPAIRKSLEGVPGIADKIIALIPEKGGVAAVVGSAAAVSAAVSTNAPVSARSRAKRPDEQ</sequence>
<dbReference type="AlphaFoldDB" id="A0AAF0H9Y9"/>
<name>A0AAF0H9Y9_9HYPH</name>
<organism evidence="3 4">
    <name type="scientific">Agrobacterium larrymoorei</name>
    <dbReference type="NCBI Taxonomy" id="160699"/>
    <lineage>
        <taxon>Bacteria</taxon>
        <taxon>Pseudomonadati</taxon>
        <taxon>Pseudomonadota</taxon>
        <taxon>Alphaproteobacteria</taxon>
        <taxon>Hyphomicrobiales</taxon>
        <taxon>Rhizobiaceae</taxon>
        <taxon>Rhizobium/Agrobacterium group</taxon>
        <taxon>Agrobacterium</taxon>
    </lineage>
</organism>
<keyword evidence="2" id="KW-0472">Membrane</keyword>
<keyword evidence="1" id="KW-0175">Coiled coil</keyword>
<dbReference type="RefSeq" id="WP_137392698.1">
    <property type="nucleotide sequence ID" value="NZ_CP124733.1"/>
</dbReference>
<gene>
    <name evidence="3" type="ORF">CFBP5477_012165</name>
</gene>
<keyword evidence="2" id="KW-0812">Transmembrane</keyword>
<evidence type="ECO:0000313" key="4">
    <source>
        <dbReference type="Proteomes" id="UP000298664"/>
    </source>
</evidence>
<feature type="coiled-coil region" evidence="1">
    <location>
        <begin position="211"/>
        <end position="245"/>
    </location>
</feature>
<evidence type="ECO:0000313" key="3">
    <source>
        <dbReference type="EMBL" id="WHA40569.1"/>
    </source>
</evidence>
<protein>
    <submittedName>
        <fullName evidence="3">Uncharacterized protein</fullName>
    </submittedName>
</protein>